<dbReference type="GO" id="GO:0005524">
    <property type="term" value="F:ATP binding"/>
    <property type="evidence" value="ECO:0007669"/>
    <property type="project" value="UniProtKB-KW"/>
</dbReference>
<evidence type="ECO:0000313" key="8">
    <source>
        <dbReference type="Proteomes" id="UP000004893"/>
    </source>
</evidence>
<evidence type="ECO:0000256" key="4">
    <source>
        <dbReference type="ARBA" id="ARBA00022840"/>
    </source>
</evidence>
<feature type="compositionally biased region" description="Basic and acidic residues" evidence="5">
    <location>
        <begin position="360"/>
        <end position="370"/>
    </location>
</feature>
<evidence type="ECO:0000256" key="2">
    <source>
        <dbReference type="ARBA" id="ARBA00022737"/>
    </source>
</evidence>
<dbReference type="HOGENOM" id="CLU_000604_92_2_9"/>
<dbReference type="InterPro" id="IPR003439">
    <property type="entry name" value="ABC_transporter-like_ATP-bd"/>
</dbReference>
<dbReference type="InterPro" id="IPR050107">
    <property type="entry name" value="ABC_carbohydrate_import_ATPase"/>
</dbReference>
<dbReference type="PANTHER" id="PTHR43790">
    <property type="entry name" value="CARBOHYDRATE TRANSPORT ATP-BINDING PROTEIN MG119-RELATED"/>
    <property type="match status" value="1"/>
</dbReference>
<comment type="caution">
    <text evidence="7">The sequence shown here is derived from an EMBL/GenBank/DDBJ whole genome shotgun (WGS) entry which is preliminary data.</text>
</comment>
<sequence length="370" mass="40602">MPLRPVPGKEENNMADFEMRNITKSFPGVKALDNAGFEADKGEIVALLGENGAGKSTLIKVLCGEHKADSGEIYFEGKRLEIHGTKSAIKQGICAVYQELSLIPDLTVAENLFLGVYETSASKRVSYQELEKKTIELFHRYEADVIDPWAKVSTLPLPKRQMLEILKALSKDGKIIIFDEATSALSDGQAAWLMNIIRKLAEEGKIIIFISHRLDEIKSLCTKVIVYRSGTDVADLPMEKADSDQLVTLMLGREIGGYYPKKECFTKDEILVSMKNVSSGHKLKEIDLDVRAGEILGVGGLAGQGQAELFMALFGLIKTTGAISIKGREVQLKKSEGMYPGRDRAHTRGPRPAGPCSGSEHTREYRNGGA</sequence>
<dbReference type="InterPro" id="IPR003593">
    <property type="entry name" value="AAA+_ATPase"/>
</dbReference>
<dbReference type="InterPro" id="IPR027417">
    <property type="entry name" value="P-loop_NTPase"/>
</dbReference>
<dbReference type="Proteomes" id="UP000004893">
    <property type="component" value="Unassembled WGS sequence"/>
</dbReference>
<reference evidence="7" key="1">
    <citation type="submission" date="2009-02" db="EMBL/GenBank/DDBJ databases">
        <authorList>
            <person name="Fulton L."/>
            <person name="Clifton S."/>
            <person name="Fulton B."/>
            <person name="Xu J."/>
            <person name="Minx P."/>
            <person name="Pepin K.H."/>
            <person name="Johnson M."/>
            <person name="Bhonagiri V."/>
            <person name="Nash W.E."/>
            <person name="Mardis E.R."/>
            <person name="Wilson R.K."/>
        </authorList>
    </citation>
    <scope>NUCLEOTIDE SEQUENCE [LARGE SCALE GENOMIC DNA]</scope>
    <source>
        <strain evidence="7">DSM 15053</strain>
    </source>
</reference>
<evidence type="ECO:0000256" key="5">
    <source>
        <dbReference type="SAM" id="MobiDB-lite"/>
    </source>
</evidence>
<dbReference type="PROSITE" id="PS50893">
    <property type="entry name" value="ABC_TRANSPORTER_2"/>
    <property type="match status" value="1"/>
</dbReference>
<dbReference type="GO" id="GO:0016887">
    <property type="term" value="F:ATP hydrolysis activity"/>
    <property type="evidence" value="ECO:0007669"/>
    <property type="project" value="InterPro"/>
</dbReference>
<evidence type="ECO:0000256" key="1">
    <source>
        <dbReference type="ARBA" id="ARBA00022448"/>
    </source>
</evidence>
<keyword evidence="4 7" id="KW-0067">ATP-binding</keyword>
<dbReference type="eggNOG" id="COG1129">
    <property type="taxonomic scope" value="Bacteria"/>
</dbReference>
<dbReference type="SMART" id="SM00382">
    <property type="entry name" value="AAA"/>
    <property type="match status" value="1"/>
</dbReference>
<feature type="compositionally biased region" description="Basic and acidic residues" evidence="5">
    <location>
        <begin position="335"/>
        <end position="346"/>
    </location>
</feature>
<keyword evidence="1" id="KW-0813">Transport</keyword>
<protein>
    <submittedName>
        <fullName evidence="7">ABC transporter, ATP-binding protein</fullName>
    </submittedName>
</protein>
<dbReference type="Gene3D" id="3.40.50.300">
    <property type="entry name" value="P-loop containing nucleotide triphosphate hydrolases"/>
    <property type="match status" value="2"/>
</dbReference>
<dbReference type="AlphaFoldDB" id="C0C037"/>
<dbReference type="Pfam" id="PF00005">
    <property type="entry name" value="ABC_tran"/>
    <property type="match status" value="1"/>
</dbReference>
<dbReference type="PANTHER" id="PTHR43790:SF9">
    <property type="entry name" value="GALACTOFURANOSE TRANSPORTER ATP-BINDING PROTEIN YTFR"/>
    <property type="match status" value="1"/>
</dbReference>
<evidence type="ECO:0000313" key="7">
    <source>
        <dbReference type="EMBL" id="EEG74765.1"/>
    </source>
</evidence>
<proteinExistence type="predicted"/>
<name>C0C037_9FIRM</name>
<keyword evidence="3" id="KW-0547">Nucleotide-binding</keyword>
<gene>
    <name evidence="7" type="ORF">CLOHYLEM_05429</name>
</gene>
<organism evidence="7 8">
    <name type="scientific">[Clostridium] hylemonae DSM 15053</name>
    <dbReference type="NCBI Taxonomy" id="553973"/>
    <lineage>
        <taxon>Bacteria</taxon>
        <taxon>Bacillati</taxon>
        <taxon>Bacillota</taxon>
        <taxon>Clostridia</taxon>
        <taxon>Lachnospirales</taxon>
        <taxon>Lachnospiraceae</taxon>
    </lineage>
</organism>
<accession>C0C037</accession>
<feature type="domain" description="ABC transporter" evidence="6">
    <location>
        <begin position="17"/>
        <end position="254"/>
    </location>
</feature>
<dbReference type="SUPFAM" id="SSF52540">
    <property type="entry name" value="P-loop containing nucleoside triphosphate hydrolases"/>
    <property type="match status" value="2"/>
</dbReference>
<evidence type="ECO:0000256" key="3">
    <source>
        <dbReference type="ARBA" id="ARBA00022741"/>
    </source>
</evidence>
<dbReference type="EMBL" id="ABYI02000019">
    <property type="protein sequence ID" value="EEG74765.1"/>
    <property type="molecule type" value="Genomic_DNA"/>
</dbReference>
<keyword evidence="8" id="KW-1185">Reference proteome</keyword>
<dbReference type="CDD" id="cd03216">
    <property type="entry name" value="ABC_Carb_Monos_I"/>
    <property type="match status" value="1"/>
</dbReference>
<feature type="region of interest" description="Disordered" evidence="5">
    <location>
        <begin position="335"/>
        <end position="370"/>
    </location>
</feature>
<keyword evidence="2" id="KW-0677">Repeat</keyword>
<evidence type="ECO:0000259" key="6">
    <source>
        <dbReference type="PROSITE" id="PS50893"/>
    </source>
</evidence>
<reference evidence="7" key="2">
    <citation type="submission" date="2013-06" db="EMBL/GenBank/DDBJ databases">
        <title>Draft genome sequence of Clostridium hylemonae (DSM 15053).</title>
        <authorList>
            <person name="Sudarsanam P."/>
            <person name="Ley R."/>
            <person name="Guruge J."/>
            <person name="Turnbaugh P.J."/>
            <person name="Mahowald M."/>
            <person name="Liep D."/>
            <person name="Gordon J."/>
        </authorList>
    </citation>
    <scope>NUCLEOTIDE SEQUENCE</scope>
    <source>
        <strain evidence="7">DSM 15053</strain>
    </source>
</reference>
<dbReference type="STRING" id="553973.CLOHYLEM_05429"/>